<evidence type="ECO:0000259" key="7">
    <source>
        <dbReference type="Pfam" id="PF07156"/>
    </source>
</evidence>
<evidence type="ECO:0000313" key="9">
    <source>
        <dbReference type="Proteomes" id="UP001396334"/>
    </source>
</evidence>
<comment type="cofactor">
    <cofactor evidence="1">
        <name>FAD</name>
        <dbReference type="ChEBI" id="CHEBI:57692"/>
    </cofactor>
</comment>
<keyword evidence="2" id="KW-0285">Flavoprotein</keyword>
<feature type="region of interest" description="Disordered" evidence="6">
    <location>
        <begin position="1"/>
        <end position="23"/>
    </location>
</feature>
<keyword evidence="3" id="KW-0274">FAD</keyword>
<evidence type="ECO:0000256" key="4">
    <source>
        <dbReference type="ARBA" id="ARBA00023002"/>
    </source>
</evidence>
<accession>A0ABR2U141</accession>
<keyword evidence="4" id="KW-0560">Oxidoreductase</keyword>
<keyword evidence="9" id="KW-1185">Reference proteome</keyword>
<comment type="caution">
    <text evidence="8">The sequence shown here is derived from an EMBL/GenBank/DDBJ whole genome shotgun (WGS) entry which is preliminary data.</text>
</comment>
<evidence type="ECO:0000256" key="1">
    <source>
        <dbReference type="ARBA" id="ARBA00001974"/>
    </source>
</evidence>
<dbReference type="Pfam" id="PF07156">
    <property type="entry name" value="Prenylcys_lyase"/>
    <property type="match status" value="1"/>
</dbReference>
<evidence type="ECO:0000256" key="3">
    <source>
        <dbReference type="ARBA" id="ARBA00022827"/>
    </source>
</evidence>
<proteinExistence type="predicted"/>
<reference evidence="8 9" key="1">
    <citation type="journal article" date="2024" name="G3 (Bethesda)">
        <title>Genome assembly of Hibiscus sabdariffa L. provides insights into metabolisms of medicinal natural products.</title>
        <authorList>
            <person name="Kim T."/>
        </authorList>
    </citation>
    <scope>NUCLEOTIDE SEQUENCE [LARGE SCALE GENOMIC DNA]</scope>
    <source>
        <strain evidence="8">TK-2024</strain>
        <tissue evidence="8">Old leaves</tissue>
    </source>
</reference>
<name>A0ABR2U141_9ROSI</name>
<dbReference type="PANTHER" id="PTHR15944:SF0">
    <property type="entry name" value="PRENYLCYSTEINE LYASE DOMAIN-CONTAINING PROTEIN"/>
    <property type="match status" value="1"/>
</dbReference>
<keyword evidence="5" id="KW-0325">Glycoprotein</keyword>
<dbReference type="InterPro" id="IPR017046">
    <property type="entry name" value="Prenylcysteine_Oxase1"/>
</dbReference>
<feature type="compositionally biased region" description="Polar residues" evidence="6">
    <location>
        <begin position="1"/>
        <end position="12"/>
    </location>
</feature>
<evidence type="ECO:0000256" key="2">
    <source>
        <dbReference type="ARBA" id="ARBA00022630"/>
    </source>
</evidence>
<evidence type="ECO:0000256" key="6">
    <source>
        <dbReference type="SAM" id="MobiDB-lite"/>
    </source>
</evidence>
<dbReference type="PANTHER" id="PTHR15944">
    <property type="entry name" value="FARNESYLCYSTEINE LYASE"/>
    <property type="match status" value="1"/>
</dbReference>
<evidence type="ECO:0000256" key="5">
    <source>
        <dbReference type="ARBA" id="ARBA00023180"/>
    </source>
</evidence>
<sequence>MSKSEQISSGVVSDSDDENIYNSSQITPPIDVFGEGLSTLIFDLRMSSKMVLVVAMLKSHFTDTALNVEHRTLLDNYVIIDFGACMINEVEADVSTNQRLDLYSLICAHLGFELIVLNSDCHLCGIVFSQKVPIDFNDVVDSFLKYYESPERRFIFKTVDGMLKWDSLYDLTTQTPQNELLHIKMSPLMIEELVTILTRINYGQCVEQDF</sequence>
<dbReference type="Proteomes" id="UP001396334">
    <property type="component" value="Unassembled WGS sequence"/>
</dbReference>
<organism evidence="8 9">
    <name type="scientific">Hibiscus sabdariffa</name>
    <name type="common">roselle</name>
    <dbReference type="NCBI Taxonomy" id="183260"/>
    <lineage>
        <taxon>Eukaryota</taxon>
        <taxon>Viridiplantae</taxon>
        <taxon>Streptophyta</taxon>
        <taxon>Embryophyta</taxon>
        <taxon>Tracheophyta</taxon>
        <taxon>Spermatophyta</taxon>
        <taxon>Magnoliopsida</taxon>
        <taxon>eudicotyledons</taxon>
        <taxon>Gunneridae</taxon>
        <taxon>Pentapetalae</taxon>
        <taxon>rosids</taxon>
        <taxon>malvids</taxon>
        <taxon>Malvales</taxon>
        <taxon>Malvaceae</taxon>
        <taxon>Malvoideae</taxon>
        <taxon>Hibiscus</taxon>
    </lineage>
</organism>
<gene>
    <name evidence="8" type="ORF">V6N11_071709</name>
</gene>
<evidence type="ECO:0000313" key="8">
    <source>
        <dbReference type="EMBL" id="KAK9043364.1"/>
    </source>
</evidence>
<dbReference type="InterPro" id="IPR010795">
    <property type="entry name" value="Prenylcys_lyase"/>
</dbReference>
<feature type="domain" description="Prenylcysteine lyase" evidence="7">
    <location>
        <begin position="137"/>
        <end position="206"/>
    </location>
</feature>
<dbReference type="EMBL" id="JBBPBN010000003">
    <property type="protein sequence ID" value="KAK9043364.1"/>
    <property type="molecule type" value="Genomic_DNA"/>
</dbReference>
<protein>
    <recommendedName>
        <fullName evidence="7">Prenylcysteine lyase domain-containing protein</fullName>
    </recommendedName>
</protein>